<evidence type="ECO:0000256" key="7">
    <source>
        <dbReference type="SAM" id="Phobius"/>
    </source>
</evidence>
<evidence type="ECO:0000313" key="9">
    <source>
        <dbReference type="EMBL" id="UOB19376.1"/>
    </source>
</evidence>
<dbReference type="EMBL" id="CP094358">
    <property type="protein sequence ID" value="UOB19376.1"/>
    <property type="molecule type" value="Genomic_DNA"/>
</dbReference>
<dbReference type="AlphaFoldDB" id="A0A9E7CU41"/>
<comment type="similarity">
    <text evidence="2">Belongs to the ABC-4 integral membrane protein family. LolC/E subfamily.</text>
</comment>
<name>A0A9E7CU41_9FLAO</name>
<feature type="transmembrane region" description="Helical" evidence="7">
    <location>
        <begin position="21"/>
        <end position="46"/>
    </location>
</feature>
<dbReference type="PANTHER" id="PTHR30489:SF0">
    <property type="entry name" value="LIPOPROTEIN-RELEASING SYSTEM TRANSMEMBRANE PROTEIN LOLE"/>
    <property type="match status" value="1"/>
</dbReference>
<sequence length="399" mass="43981">MNVPLYIAKRYLVSKSSRNAVNIINMVTFFVVVVGAAALFIVLSGFSGLKTFSLSFANTFDPDLKAVASTGKFYEITPDEESKLKDIDGIAVFSKEIEERVYLDYKQKSHMPYLKGVDDNYNRVTGIDSIIFYGGWLNNYPNQVVPGIATSNLLGLAANDNLNPLRILAPKPGKGSITGQSKPYNELLTTATGFYAINEELDKKYVFAHLSTVQRLLEKNENQITGINFKLEPGADKKEVLQKIQEVLKDKAEIKTRAQLNDALYRMLNTENLAIYLIFTLVLIVALFNVVGAIIMMILDKQANLKTLFSLGTTVKELRRVFFLQGIMVTVFGGFIGIIIGGALTVIQTSTGIIRITPSLPYPMEFKLFNVAVVLATITVLGLIAAKIASGRITGKLIN</sequence>
<keyword evidence="3" id="KW-1003">Cell membrane</keyword>
<evidence type="ECO:0000256" key="2">
    <source>
        <dbReference type="ARBA" id="ARBA00005236"/>
    </source>
</evidence>
<evidence type="ECO:0000256" key="1">
    <source>
        <dbReference type="ARBA" id="ARBA00004651"/>
    </source>
</evidence>
<evidence type="ECO:0000313" key="10">
    <source>
        <dbReference type="Proteomes" id="UP000831290"/>
    </source>
</evidence>
<dbReference type="GO" id="GO:0044874">
    <property type="term" value="P:lipoprotein localization to outer membrane"/>
    <property type="evidence" value="ECO:0007669"/>
    <property type="project" value="TreeGrafter"/>
</dbReference>
<reference evidence="9" key="1">
    <citation type="submission" date="2022-03" db="EMBL/GenBank/DDBJ databases">
        <title>Description of Abyssus ytuae gen. nov., sp. nov., a novel member of the family Flavobacteriaceae isolated from the sediment of Mariana Trench.</title>
        <authorList>
            <person name="Zhang J."/>
            <person name="Xu X."/>
        </authorList>
    </citation>
    <scope>NUCLEOTIDE SEQUENCE</scope>
    <source>
        <strain evidence="9">MT3330</strain>
    </source>
</reference>
<dbReference type="Pfam" id="PF02687">
    <property type="entry name" value="FtsX"/>
    <property type="match status" value="1"/>
</dbReference>
<evidence type="ECO:0000256" key="3">
    <source>
        <dbReference type="ARBA" id="ARBA00022475"/>
    </source>
</evidence>
<dbReference type="Proteomes" id="UP000831290">
    <property type="component" value="Chromosome"/>
</dbReference>
<feature type="transmembrane region" description="Helical" evidence="7">
    <location>
        <begin position="368"/>
        <end position="389"/>
    </location>
</feature>
<keyword evidence="5 7" id="KW-1133">Transmembrane helix</keyword>
<dbReference type="PANTHER" id="PTHR30489">
    <property type="entry name" value="LIPOPROTEIN-RELEASING SYSTEM TRANSMEMBRANE PROTEIN LOLE"/>
    <property type="match status" value="1"/>
</dbReference>
<keyword evidence="10" id="KW-1185">Reference proteome</keyword>
<keyword evidence="6 7" id="KW-0472">Membrane</keyword>
<feature type="domain" description="ABC3 transporter permease C-terminal" evidence="8">
    <location>
        <begin position="277"/>
        <end position="395"/>
    </location>
</feature>
<feature type="transmembrane region" description="Helical" evidence="7">
    <location>
        <begin position="321"/>
        <end position="348"/>
    </location>
</feature>
<evidence type="ECO:0000259" key="8">
    <source>
        <dbReference type="Pfam" id="PF02687"/>
    </source>
</evidence>
<dbReference type="KEGG" id="fbm:MQE35_08770"/>
<accession>A0A9E7CU41</accession>
<dbReference type="InterPro" id="IPR003838">
    <property type="entry name" value="ABC3_permease_C"/>
</dbReference>
<dbReference type="GO" id="GO:0098797">
    <property type="term" value="C:plasma membrane protein complex"/>
    <property type="evidence" value="ECO:0007669"/>
    <property type="project" value="TreeGrafter"/>
</dbReference>
<proteinExistence type="inferred from homology"/>
<evidence type="ECO:0000256" key="5">
    <source>
        <dbReference type="ARBA" id="ARBA00022989"/>
    </source>
</evidence>
<keyword evidence="4 7" id="KW-0812">Transmembrane</keyword>
<comment type="subcellular location">
    <subcellularLocation>
        <location evidence="1">Cell membrane</location>
        <topology evidence="1">Multi-pass membrane protein</topology>
    </subcellularLocation>
</comment>
<organism evidence="9 10">
    <name type="scientific">Abyssalbus ytuae</name>
    <dbReference type="NCBI Taxonomy" id="2926907"/>
    <lineage>
        <taxon>Bacteria</taxon>
        <taxon>Pseudomonadati</taxon>
        <taxon>Bacteroidota</taxon>
        <taxon>Flavobacteriia</taxon>
        <taxon>Flavobacteriales</taxon>
        <taxon>Flavobacteriaceae</taxon>
        <taxon>Abyssalbus</taxon>
    </lineage>
</organism>
<gene>
    <name evidence="9" type="ORF">MQE35_08770</name>
</gene>
<protein>
    <submittedName>
        <fullName evidence="9">ABC transporter permease</fullName>
    </submittedName>
</protein>
<dbReference type="InterPro" id="IPR051447">
    <property type="entry name" value="Lipoprotein-release_system"/>
</dbReference>
<evidence type="ECO:0000256" key="6">
    <source>
        <dbReference type="ARBA" id="ARBA00023136"/>
    </source>
</evidence>
<evidence type="ECO:0000256" key="4">
    <source>
        <dbReference type="ARBA" id="ARBA00022692"/>
    </source>
</evidence>
<feature type="transmembrane region" description="Helical" evidence="7">
    <location>
        <begin position="273"/>
        <end position="300"/>
    </location>
</feature>